<dbReference type="EMBL" id="BGPR01008410">
    <property type="protein sequence ID" value="GBN33644.1"/>
    <property type="molecule type" value="Genomic_DNA"/>
</dbReference>
<keyword evidence="2" id="KW-1185">Reference proteome</keyword>
<dbReference type="Proteomes" id="UP000499080">
    <property type="component" value="Unassembled WGS sequence"/>
</dbReference>
<comment type="caution">
    <text evidence="1">The sequence shown here is derived from an EMBL/GenBank/DDBJ whole genome shotgun (WGS) entry which is preliminary data.</text>
</comment>
<dbReference type="AlphaFoldDB" id="A0A4Y2N4T6"/>
<gene>
    <name evidence="1" type="ORF">AVEN_206154_1</name>
</gene>
<proteinExistence type="predicted"/>
<accession>A0A4Y2N4T6</accession>
<protein>
    <submittedName>
        <fullName evidence="1">Uncharacterized protein</fullName>
    </submittedName>
</protein>
<reference evidence="1 2" key="1">
    <citation type="journal article" date="2019" name="Sci. Rep.">
        <title>Orb-weaving spider Araneus ventricosus genome elucidates the spidroin gene catalogue.</title>
        <authorList>
            <person name="Kono N."/>
            <person name="Nakamura H."/>
            <person name="Ohtoshi R."/>
            <person name="Moran D.A.P."/>
            <person name="Shinohara A."/>
            <person name="Yoshida Y."/>
            <person name="Fujiwara M."/>
            <person name="Mori M."/>
            <person name="Tomita M."/>
            <person name="Arakawa K."/>
        </authorList>
    </citation>
    <scope>NUCLEOTIDE SEQUENCE [LARGE SCALE GENOMIC DNA]</scope>
</reference>
<evidence type="ECO:0000313" key="2">
    <source>
        <dbReference type="Proteomes" id="UP000499080"/>
    </source>
</evidence>
<name>A0A4Y2N4T6_ARAVE</name>
<sequence length="173" mass="20509">MLWRSIYAPSIGNQFLRHFYWTDQGRIDNRRTVKYIVGNQNISIRKRFVLACSVCLGKEIQEMWREMSSDDKMYFSAENREKIRPLLLFWVHTMEGSDDVSGRLVNAACTCAFENGLLEALKYLFTISSEASRRQMAYAYTARFYKKIDYYCCSEEDELDIGYFLFFEMCDEN</sequence>
<evidence type="ECO:0000313" key="1">
    <source>
        <dbReference type="EMBL" id="GBN33644.1"/>
    </source>
</evidence>
<organism evidence="1 2">
    <name type="scientific">Araneus ventricosus</name>
    <name type="common">Orbweaver spider</name>
    <name type="synonym">Epeira ventricosa</name>
    <dbReference type="NCBI Taxonomy" id="182803"/>
    <lineage>
        <taxon>Eukaryota</taxon>
        <taxon>Metazoa</taxon>
        <taxon>Ecdysozoa</taxon>
        <taxon>Arthropoda</taxon>
        <taxon>Chelicerata</taxon>
        <taxon>Arachnida</taxon>
        <taxon>Araneae</taxon>
        <taxon>Araneomorphae</taxon>
        <taxon>Entelegynae</taxon>
        <taxon>Araneoidea</taxon>
        <taxon>Araneidae</taxon>
        <taxon>Araneus</taxon>
    </lineage>
</organism>